<keyword evidence="1" id="KW-0413">Isomerase</keyword>
<dbReference type="InterPro" id="IPR003331">
    <property type="entry name" value="UDP_GlcNAc_Epimerase_2_dom"/>
</dbReference>
<name>A0A1Y6GBU7_9HYPH</name>
<evidence type="ECO:0000313" key="4">
    <source>
        <dbReference type="Proteomes" id="UP000194474"/>
    </source>
</evidence>
<sequence length="360" mass="38785">MRKKVIVVVGARPQFIKAAVVSKALADHSALEEIIVHTGQHFDDNMSRVFFEQMGIPQPRHNLAIGGGSHGQNTGRMIEALEGVILAEQPAAVLVYGDTDSTLAGAIATSKLNIPLAHVEAGLRSFNRRMPEEINRVLTDHVSDLLFAPSESAVANLHSEGVAPPKIKLVGDVMFDAVQAFTEVAKRESTILADLALAPKSYALVTIHRKENTDDDARLSAFIEGLSQSPFPIVLPLHPRTRKRIADHGLTFPAHFSLIDPVGYLDMMALESSAAVIATDSGGVQKEAYFHGVPCITLRDETEWVELVDIGANVLVGADKVALSNAFTQTRTAEPVAKRDIYGDGSSSRQIAAGLLEYLS</sequence>
<dbReference type="NCBIfam" id="TIGR00236">
    <property type="entry name" value="wecB"/>
    <property type="match status" value="1"/>
</dbReference>
<reference evidence="4" key="1">
    <citation type="submission" date="2017-04" db="EMBL/GenBank/DDBJ databases">
        <authorList>
            <person name="Varghese N."/>
            <person name="Submissions S."/>
        </authorList>
    </citation>
    <scope>NUCLEOTIDE SEQUENCE [LARGE SCALE GENOMIC DNA]</scope>
</reference>
<dbReference type="Gene3D" id="3.40.50.2000">
    <property type="entry name" value="Glycogen Phosphorylase B"/>
    <property type="match status" value="2"/>
</dbReference>
<gene>
    <name evidence="3" type="ORF">SAMN06295905_2818</name>
</gene>
<keyword evidence="4" id="KW-1185">Reference proteome</keyword>
<dbReference type="PANTHER" id="PTHR43174">
    <property type="entry name" value="UDP-N-ACETYLGLUCOSAMINE 2-EPIMERASE"/>
    <property type="match status" value="1"/>
</dbReference>
<protein>
    <submittedName>
        <fullName evidence="3">UDP-GlcNAc3NAcA epimerase</fullName>
    </submittedName>
</protein>
<evidence type="ECO:0000313" key="3">
    <source>
        <dbReference type="EMBL" id="SMQ85539.1"/>
    </source>
</evidence>
<accession>A0A1Y6GBU7</accession>
<dbReference type="OrthoDB" id="9803238at2"/>
<dbReference type="RefSeq" id="WP_086471976.1">
    <property type="nucleotide sequence ID" value="NZ_FXWK01000002.1"/>
</dbReference>
<dbReference type="Pfam" id="PF02350">
    <property type="entry name" value="Epimerase_2"/>
    <property type="match status" value="1"/>
</dbReference>
<dbReference type="InterPro" id="IPR029767">
    <property type="entry name" value="WecB-like"/>
</dbReference>
<dbReference type="EMBL" id="FXWK01000002">
    <property type="protein sequence ID" value="SMQ85539.1"/>
    <property type="molecule type" value="Genomic_DNA"/>
</dbReference>
<dbReference type="GO" id="GO:0016853">
    <property type="term" value="F:isomerase activity"/>
    <property type="evidence" value="ECO:0007669"/>
    <property type="project" value="UniProtKB-KW"/>
</dbReference>
<comment type="similarity">
    <text evidence="1">Belongs to the UDP-N-acetylglucosamine 2-epimerase family.</text>
</comment>
<evidence type="ECO:0000259" key="2">
    <source>
        <dbReference type="Pfam" id="PF02350"/>
    </source>
</evidence>
<evidence type="ECO:0000256" key="1">
    <source>
        <dbReference type="RuleBase" id="RU003513"/>
    </source>
</evidence>
<dbReference type="Proteomes" id="UP000194474">
    <property type="component" value="Unassembled WGS sequence"/>
</dbReference>
<dbReference type="PANTHER" id="PTHR43174:SF1">
    <property type="entry name" value="UDP-N-ACETYLGLUCOSAMINE 2-EPIMERASE"/>
    <property type="match status" value="1"/>
</dbReference>
<dbReference type="AlphaFoldDB" id="A0A1Y6GBU7"/>
<proteinExistence type="inferred from homology"/>
<feature type="domain" description="UDP-N-acetylglucosamine 2-epimerase" evidence="2">
    <location>
        <begin position="23"/>
        <end position="354"/>
    </location>
</feature>
<organism evidence="3 4">
    <name type="scientific">Devosia lucknowensis</name>
    <dbReference type="NCBI Taxonomy" id="1096929"/>
    <lineage>
        <taxon>Bacteria</taxon>
        <taxon>Pseudomonadati</taxon>
        <taxon>Pseudomonadota</taxon>
        <taxon>Alphaproteobacteria</taxon>
        <taxon>Hyphomicrobiales</taxon>
        <taxon>Devosiaceae</taxon>
        <taxon>Devosia</taxon>
    </lineage>
</organism>
<dbReference type="CDD" id="cd03786">
    <property type="entry name" value="GTB_UDP-GlcNAc_2-Epimerase"/>
    <property type="match status" value="1"/>
</dbReference>
<dbReference type="SUPFAM" id="SSF53756">
    <property type="entry name" value="UDP-Glycosyltransferase/glycogen phosphorylase"/>
    <property type="match status" value="1"/>
</dbReference>